<evidence type="ECO:0000313" key="2">
    <source>
        <dbReference type="EMBL" id="MEQ7154790.1"/>
    </source>
</evidence>
<dbReference type="RefSeq" id="WP_349683956.1">
    <property type="nucleotide sequence ID" value="NZ_JBEGDD010000004.1"/>
</dbReference>
<accession>A0ABV1NLT4</accession>
<evidence type="ECO:0000256" key="1">
    <source>
        <dbReference type="SAM" id="Phobius"/>
    </source>
</evidence>
<keyword evidence="3" id="KW-1185">Reference proteome</keyword>
<comment type="caution">
    <text evidence="2">The sequence shown here is derived from an EMBL/GenBank/DDBJ whole genome shotgun (WGS) entry which is preliminary data.</text>
</comment>
<name>A0ABV1NLT4_9CAUL</name>
<keyword evidence="1" id="KW-1133">Transmembrane helix</keyword>
<organism evidence="2 3">
    <name type="scientific">Brevundimonas aurifodinae</name>
    <dbReference type="NCBI Taxonomy" id="1508312"/>
    <lineage>
        <taxon>Bacteria</taxon>
        <taxon>Pseudomonadati</taxon>
        <taxon>Pseudomonadota</taxon>
        <taxon>Alphaproteobacteria</taxon>
        <taxon>Caulobacterales</taxon>
        <taxon>Caulobacteraceae</taxon>
        <taxon>Brevundimonas</taxon>
    </lineage>
</organism>
<gene>
    <name evidence="2" type="ORF">ABN401_06170</name>
</gene>
<keyword evidence="1" id="KW-0472">Membrane</keyword>
<proteinExistence type="predicted"/>
<dbReference type="EMBL" id="JBEGDD010000004">
    <property type="protein sequence ID" value="MEQ7154790.1"/>
    <property type="molecule type" value="Genomic_DNA"/>
</dbReference>
<evidence type="ECO:0000313" key="3">
    <source>
        <dbReference type="Proteomes" id="UP001445732"/>
    </source>
</evidence>
<dbReference type="Proteomes" id="UP001445732">
    <property type="component" value="Unassembled WGS sequence"/>
</dbReference>
<sequence>MSIDPIWIFFGGSIVAVAFLWGTHELDERKWARDEKRRQEWDRTHPAE</sequence>
<protein>
    <submittedName>
        <fullName evidence="2">Uncharacterized protein</fullName>
    </submittedName>
</protein>
<reference evidence="2 3" key="1">
    <citation type="submission" date="2024-06" db="EMBL/GenBank/DDBJ databases">
        <title>Brevundimonas sp. C11.</title>
        <authorList>
            <person name="Maltman C."/>
        </authorList>
    </citation>
    <scope>NUCLEOTIDE SEQUENCE [LARGE SCALE GENOMIC DNA]</scope>
    <source>
        <strain evidence="2 3">C11</strain>
    </source>
</reference>
<feature type="transmembrane region" description="Helical" evidence="1">
    <location>
        <begin position="6"/>
        <end position="23"/>
    </location>
</feature>
<keyword evidence="1" id="KW-0812">Transmembrane</keyword>